<dbReference type="Proteomes" id="UP000000788">
    <property type="component" value="Chromosome"/>
</dbReference>
<proteinExistence type="predicted"/>
<dbReference type="InterPro" id="IPR010753">
    <property type="entry name" value="DUF1330"/>
</dbReference>
<keyword evidence="3" id="KW-1185">Reference proteome</keyword>
<organism evidence="2 3">
    <name type="scientific">Prochlorococcus marinus (strain MIT 9211)</name>
    <dbReference type="NCBI Taxonomy" id="93059"/>
    <lineage>
        <taxon>Bacteria</taxon>
        <taxon>Bacillati</taxon>
        <taxon>Cyanobacteriota</taxon>
        <taxon>Cyanophyceae</taxon>
        <taxon>Synechococcales</taxon>
        <taxon>Prochlorococcaceae</taxon>
        <taxon>Prochlorococcus</taxon>
    </lineage>
</organism>
<dbReference type="eggNOG" id="COG5470">
    <property type="taxonomic scope" value="Bacteria"/>
</dbReference>
<accession>A9BC06</accession>
<dbReference type="Pfam" id="PF07045">
    <property type="entry name" value="DUF1330"/>
    <property type="match status" value="1"/>
</dbReference>
<dbReference type="KEGG" id="pmj:P9211_14371"/>
<dbReference type="SUPFAM" id="SSF54909">
    <property type="entry name" value="Dimeric alpha+beta barrel"/>
    <property type="match status" value="1"/>
</dbReference>
<reference evidence="2 3" key="1">
    <citation type="journal article" date="2007" name="PLoS Genet.">
        <title>Patterns and implications of gene gain and loss in the evolution of Prochlorococcus.</title>
        <authorList>
            <person name="Kettler G.C."/>
            <person name="Martiny A.C."/>
            <person name="Huang K."/>
            <person name="Zucker J."/>
            <person name="Coleman M.L."/>
            <person name="Rodrigue S."/>
            <person name="Chen F."/>
            <person name="Lapidus A."/>
            <person name="Ferriera S."/>
            <person name="Johnson J."/>
            <person name="Steglich C."/>
            <person name="Church G.M."/>
            <person name="Richardson P."/>
            <person name="Chisholm S.W."/>
        </authorList>
    </citation>
    <scope>NUCLEOTIDE SEQUENCE [LARGE SCALE GENOMIC DNA]</scope>
    <source>
        <strain evidence="3">MIT 9211</strain>
    </source>
</reference>
<feature type="domain" description="DUF1330" evidence="1">
    <location>
        <begin position="14"/>
        <end position="105"/>
    </location>
</feature>
<evidence type="ECO:0000313" key="2">
    <source>
        <dbReference type="EMBL" id="ABX09368.1"/>
    </source>
</evidence>
<sequence>MRYFLNFSLFSVSKGYWIKQATIASTDLFIEYLQTVIPWLLSVGGVIIAKDINQNSDLNQWDGGQLGVIVEFESKAAAQKAFDSDVFQEYIKSNGLAANLTLSIVG</sequence>
<dbReference type="STRING" id="93059.P9211_14371"/>
<dbReference type="EMBL" id="CP000878">
    <property type="protein sequence ID" value="ABX09368.1"/>
    <property type="molecule type" value="Genomic_DNA"/>
</dbReference>
<dbReference type="AlphaFoldDB" id="A9BC06"/>
<dbReference type="InterPro" id="IPR011008">
    <property type="entry name" value="Dimeric_a/b-barrel"/>
</dbReference>
<evidence type="ECO:0000259" key="1">
    <source>
        <dbReference type="Pfam" id="PF07045"/>
    </source>
</evidence>
<evidence type="ECO:0000313" key="3">
    <source>
        <dbReference type="Proteomes" id="UP000000788"/>
    </source>
</evidence>
<name>A9BC06_PROM4</name>
<gene>
    <name evidence="2" type="ordered locus">P9211_14371</name>
</gene>
<dbReference type="Gene3D" id="3.30.70.100">
    <property type="match status" value="1"/>
</dbReference>
<protein>
    <recommendedName>
        <fullName evidence="1">DUF1330 domain-containing protein</fullName>
    </recommendedName>
</protein>
<dbReference type="HOGENOM" id="CLU_183768_0_0_3"/>